<dbReference type="PROSITE" id="PS51725">
    <property type="entry name" value="ABM"/>
    <property type="match status" value="1"/>
</dbReference>
<evidence type="ECO:0000313" key="3">
    <source>
        <dbReference type="Proteomes" id="UP000516230"/>
    </source>
</evidence>
<evidence type="ECO:0000259" key="1">
    <source>
        <dbReference type="PROSITE" id="PS51725"/>
    </source>
</evidence>
<proteinExistence type="predicted"/>
<dbReference type="RefSeq" id="WP_187738872.1">
    <property type="nucleotide sequence ID" value="NZ_CP060825.1"/>
</dbReference>
<name>A0A7H0HMA0_9ACTN</name>
<dbReference type="Pfam" id="PF03992">
    <property type="entry name" value="ABM"/>
    <property type="match status" value="1"/>
</dbReference>
<dbReference type="AlphaFoldDB" id="A0A7H0HMA0"/>
<dbReference type="Proteomes" id="UP000516230">
    <property type="component" value="Chromosome"/>
</dbReference>
<dbReference type="KEGG" id="sgj:IAG43_01145"/>
<gene>
    <name evidence="2" type="ORF">IAG43_01145</name>
</gene>
<keyword evidence="3" id="KW-1185">Reference proteome</keyword>
<keyword evidence="2" id="KW-0503">Monooxygenase</keyword>
<protein>
    <submittedName>
        <fullName evidence="2">Antibiotic biosynthesis monooxygenase</fullName>
    </submittedName>
</protein>
<dbReference type="InterPro" id="IPR011008">
    <property type="entry name" value="Dimeric_a/b-barrel"/>
</dbReference>
<dbReference type="Gene3D" id="3.30.70.100">
    <property type="match status" value="1"/>
</dbReference>
<keyword evidence="2" id="KW-0560">Oxidoreductase</keyword>
<feature type="domain" description="ABM" evidence="1">
    <location>
        <begin position="2"/>
        <end position="96"/>
    </location>
</feature>
<sequence>MVIVAGHVVVDPEQREEYLAGCAAVVEQARGRAGCLDFAVSADLLDPGRVNIWERWESQAAVEAFRGSGPGGEQRAAMLAASVAEYDVAAVRSLTG</sequence>
<evidence type="ECO:0000313" key="2">
    <source>
        <dbReference type="EMBL" id="QNP61666.1"/>
    </source>
</evidence>
<organism evidence="2 3">
    <name type="scientific">Streptomyces genisteinicus</name>
    <dbReference type="NCBI Taxonomy" id="2768068"/>
    <lineage>
        <taxon>Bacteria</taxon>
        <taxon>Bacillati</taxon>
        <taxon>Actinomycetota</taxon>
        <taxon>Actinomycetes</taxon>
        <taxon>Kitasatosporales</taxon>
        <taxon>Streptomycetaceae</taxon>
        <taxon>Streptomyces</taxon>
    </lineage>
</organism>
<reference evidence="2 3" key="1">
    <citation type="submission" date="2020-08" db="EMBL/GenBank/DDBJ databases">
        <title>A novel species.</title>
        <authorList>
            <person name="Gao J."/>
        </authorList>
    </citation>
    <scope>NUCLEOTIDE SEQUENCE [LARGE SCALE GENOMIC DNA]</scope>
    <source>
        <strain evidence="2 3">CRPJ-33</strain>
    </source>
</reference>
<dbReference type="EMBL" id="CP060825">
    <property type="protein sequence ID" value="QNP61666.1"/>
    <property type="molecule type" value="Genomic_DNA"/>
</dbReference>
<accession>A0A7H0HMA0</accession>
<dbReference type="SUPFAM" id="SSF54909">
    <property type="entry name" value="Dimeric alpha+beta barrel"/>
    <property type="match status" value="1"/>
</dbReference>
<dbReference type="GO" id="GO:0004497">
    <property type="term" value="F:monooxygenase activity"/>
    <property type="evidence" value="ECO:0007669"/>
    <property type="project" value="UniProtKB-KW"/>
</dbReference>
<dbReference type="InterPro" id="IPR007138">
    <property type="entry name" value="ABM_dom"/>
</dbReference>